<dbReference type="AlphaFoldDB" id="A0A3G6NE75"/>
<name>A0A3G6NE75_CHRCU</name>
<dbReference type="OrthoDB" id="1452486at2"/>
<dbReference type="Proteomes" id="UP000273270">
    <property type="component" value="Chromosome"/>
</dbReference>
<feature type="transmembrane region" description="Helical" evidence="1">
    <location>
        <begin position="64"/>
        <end position="84"/>
    </location>
</feature>
<keyword evidence="1" id="KW-0472">Membrane</keyword>
<accession>A0A3G6NE75</accession>
<reference evidence="3" key="1">
    <citation type="submission" date="2018-11" db="EMBL/GenBank/DDBJ databases">
        <title>Proposal to divide the Flavobacteriaceae and reorganize its genera based on Amino Acid Identity values calculated from whole genome sequences.</title>
        <authorList>
            <person name="Nicholson A.C."/>
            <person name="Gulvik C.A."/>
            <person name="Whitney A.M."/>
            <person name="Humrighouse B.W."/>
            <person name="Bell M."/>
            <person name="Holmes B."/>
            <person name="Steigerwalt A.G."/>
            <person name="Villarma A."/>
            <person name="Sheth M."/>
            <person name="Batra D."/>
            <person name="Pryor J."/>
            <person name="Bernardet J.-F."/>
            <person name="Hugo C."/>
            <person name="Kampfer P."/>
            <person name="Newman J."/>
            <person name="McQuiston J.R."/>
        </authorList>
    </citation>
    <scope>NUCLEOTIDE SEQUENCE [LARGE SCALE GENOMIC DNA]</scope>
    <source>
        <strain evidence="3">G0188</strain>
    </source>
</reference>
<dbReference type="EMBL" id="CP033920">
    <property type="protein sequence ID" value="AZA50885.1"/>
    <property type="molecule type" value="Genomic_DNA"/>
</dbReference>
<evidence type="ECO:0000313" key="3">
    <source>
        <dbReference type="Proteomes" id="UP000273270"/>
    </source>
</evidence>
<dbReference type="KEGG" id="ccau:EG346_23120"/>
<gene>
    <name evidence="2" type="ORF">EG346_23120</name>
</gene>
<feature type="transmembrane region" description="Helical" evidence="1">
    <location>
        <begin position="107"/>
        <end position="130"/>
    </location>
</feature>
<evidence type="ECO:0000313" key="2">
    <source>
        <dbReference type="EMBL" id="AZA50885.1"/>
    </source>
</evidence>
<proteinExistence type="predicted"/>
<protein>
    <submittedName>
        <fullName evidence="2">Uncharacterized protein</fullName>
    </submittedName>
</protein>
<keyword evidence="1" id="KW-0812">Transmembrane</keyword>
<feature type="transmembrane region" description="Helical" evidence="1">
    <location>
        <begin position="33"/>
        <end position="52"/>
    </location>
</feature>
<organism evidence="2 3">
    <name type="scientific">Chryseobacterium carnipullorum</name>
    <dbReference type="NCBI Taxonomy" id="1124835"/>
    <lineage>
        <taxon>Bacteria</taxon>
        <taxon>Pseudomonadati</taxon>
        <taxon>Bacteroidota</taxon>
        <taxon>Flavobacteriia</taxon>
        <taxon>Flavobacteriales</taxon>
        <taxon>Weeksellaceae</taxon>
        <taxon>Chryseobacterium group</taxon>
        <taxon>Chryseobacterium</taxon>
    </lineage>
</organism>
<dbReference type="RefSeq" id="WP_123881999.1">
    <property type="nucleotide sequence ID" value="NZ_CP033920.1"/>
</dbReference>
<keyword evidence="3" id="KW-1185">Reference proteome</keyword>
<evidence type="ECO:0000256" key="1">
    <source>
        <dbReference type="SAM" id="Phobius"/>
    </source>
</evidence>
<sequence length="175" mass="20814">MFNKIYYYFFYKIYKAIQYASAPFGDHLINFKAGLVMIALEIWLVSSIGIYYSIITKTKIELSIFMPIIYIPLIIILSFNYYSLDYLDTWKRYNQEFDKLSKKKNMIGSWVVFGVTFLIIANFIFSFYCLDQQARKDQTGPYTPEIVARERREDSLQKAKQIENLKKIYGEDNKK</sequence>
<keyword evidence="1" id="KW-1133">Transmembrane helix</keyword>